<reference evidence="3" key="2">
    <citation type="submission" date="2025-08" db="UniProtKB">
        <authorList>
            <consortium name="RefSeq"/>
        </authorList>
    </citation>
    <scope>IDENTIFICATION</scope>
    <source>
        <tissue evidence="3">Blood</tissue>
    </source>
</reference>
<dbReference type="InterPro" id="IPR010736">
    <property type="entry name" value="SHIPPO-rpt"/>
</dbReference>
<dbReference type="GeneID" id="136996832"/>
<feature type="region of interest" description="Disordered" evidence="1">
    <location>
        <begin position="39"/>
        <end position="102"/>
    </location>
</feature>
<accession>A0ABM4G976</accession>
<organism evidence="2 3">
    <name type="scientific">Apteryx mantelli</name>
    <name type="common">North Island brown kiwi</name>
    <dbReference type="NCBI Taxonomy" id="2696672"/>
    <lineage>
        <taxon>Eukaryota</taxon>
        <taxon>Metazoa</taxon>
        <taxon>Chordata</taxon>
        <taxon>Craniata</taxon>
        <taxon>Vertebrata</taxon>
        <taxon>Euteleostomi</taxon>
        <taxon>Archelosauria</taxon>
        <taxon>Archosauria</taxon>
        <taxon>Dinosauria</taxon>
        <taxon>Saurischia</taxon>
        <taxon>Theropoda</taxon>
        <taxon>Coelurosauria</taxon>
        <taxon>Aves</taxon>
        <taxon>Palaeognathae</taxon>
        <taxon>Apterygiformes</taxon>
        <taxon>Apterygidae</taxon>
        <taxon>Apteryx</taxon>
    </lineage>
</organism>
<gene>
    <name evidence="3" type="primary">CIMAP1B</name>
</gene>
<dbReference type="PANTHER" id="PTHR21580">
    <property type="entry name" value="SHIPPO-1-RELATED"/>
    <property type="match status" value="1"/>
</dbReference>
<dbReference type="Pfam" id="PF07004">
    <property type="entry name" value="SHIPPO-rpt"/>
    <property type="match status" value="5"/>
</dbReference>
<dbReference type="RefSeq" id="XP_067173745.1">
    <property type="nucleotide sequence ID" value="XM_067317644.1"/>
</dbReference>
<dbReference type="Proteomes" id="UP001652627">
    <property type="component" value="Chromosome 1"/>
</dbReference>
<name>A0ABM4G976_9AVES</name>
<dbReference type="InterPro" id="IPR051291">
    <property type="entry name" value="CIMAP"/>
</dbReference>
<reference evidence="2" key="1">
    <citation type="submission" date="2025-05" db="UniProtKB">
        <authorList>
            <consortium name="RefSeq"/>
        </authorList>
    </citation>
    <scope>NUCLEOTIDE SEQUENCE [LARGE SCALE GENOMIC DNA]</scope>
</reference>
<evidence type="ECO:0000313" key="3">
    <source>
        <dbReference type="RefSeq" id="XP_067173745.1"/>
    </source>
</evidence>
<protein>
    <submittedName>
        <fullName evidence="3">Ciliary microtubule associated protein 1B</fullName>
    </submittedName>
</protein>
<evidence type="ECO:0000256" key="1">
    <source>
        <dbReference type="SAM" id="MobiDB-lite"/>
    </source>
</evidence>
<keyword evidence="2" id="KW-1185">Reference proteome</keyword>
<evidence type="ECO:0000313" key="2">
    <source>
        <dbReference type="Proteomes" id="UP001652627"/>
    </source>
</evidence>
<feature type="region of interest" description="Disordered" evidence="1">
    <location>
        <begin position="204"/>
        <end position="234"/>
    </location>
</feature>
<dbReference type="PANTHER" id="PTHR21580:SF19">
    <property type="entry name" value="OUTER DENSE FIBER PROTEIN 3B"/>
    <property type="match status" value="1"/>
</dbReference>
<proteinExistence type="predicted"/>
<sequence>MSADVWVGTWRPHRPRGPIAALYTSPGPKYRLPTNVGYQLHDPSRHRAPAYSFGTRSQRPRDDRSPGPAYMVPANTTARGRDGTPAYSIYGRPRDTEPFRTPGPGRYCPEKAGKWAFPSTPVYSLAARTKQFAGDQTPGPAAYGLPPMLGPRVVGKTSAPNFSMAGRGAAGCFCADLCKTPGPCNYRVVAADVYKRRAPRYSMLARNLPPPDDTRKPGPGAYSPEKRGQPRGITFGVRHSDYLAPLVLDVPD</sequence>